<evidence type="ECO:0000256" key="1">
    <source>
        <dbReference type="SAM" id="MobiDB-lite"/>
    </source>
</evidence>
<dbReference type="EMBL" id="JSWE01000092">
    <property type="protein sequence ID" value="KIE05617.1"/>
    <property type="molecule type" value="Genomic_DNA"/>
</dbReference>
<proteinExistence type="predicted"/>
<comment type="caution">
    <text evidence="2">The sequence shown here is derived from an EMBL/GenBank/DDBJ whole genome shotgun (WGS) entry which is preliminary data.</text>
</comment>
<evidence type="ECO:0000313" key="3">
    <source>
        <dbReference type="Proteomes" id="UP000031258"/>
    </source>
</evidence>
<feature type="region of interest" description="Disordered" evidence="1">
    <location>
        <begin position="209"/>
        <end position="231"/>
    </location>
</feature>
<dbReference type="AlphaFoldDB" id="A0A0C1MU49"/>
<keyword evidence="3" id="KW-1185">Reference proteome</keyword>
<accession>A0A0C1MU49</accession>
<dbReference type="OrthoDB" id="9821613at2"/>
<reference evidence="2 3" key="1">
    <citation type="submission" date="2014-11" db="EMBL/GenBank/DDBJ databases">
        <title>A Rickettsiales Symbiont of Amoebae With Ancient Features.</title>
        <authorList>
            <person name="Schulz F."/>
            <person name="Martijn J."/>
            <person name="Wascher F."/>
            <person name="Kostanjsek R."/>
            <person name="Ettema T.J."/>
            <person name="Horn M."/>
        </authorList>
    </citation>
    <scope>NUCLEOTIDE SEQUENCE [LARGE SCALE GENOMIC DNA]</scope>
    <source>
        <strain evidence="2 3">UWC36</strain>
    </source>
</reference>
<dbReference type="Proteomes" id="UP000031258">
    <property type="component" value="Unassembled WGS sequence"/>
</dbReference>
<evidence type="ECO:0000313" key="2">
    <source>
        <dbReference type="EMBL" id="KIE05617.1"/>
    </source>
</evidence>
<gene>
    <name evidence="2" type="ORF">NF27_DP01610</name>
</gene>
<name>A0A0C1MU49_9RICK</name>
<sequence>MVNSKEEFYTFFKKHEEFKENNEDYLSEIKDALKNGYQPLPNAKLSESQSALLNELSHFIEKKVSLLADKELLADIKISNGISDIGKATAALEQYKSGLLNRNRSFKDMVIGGAENMAEVSLLESATTFLEPHELYGAVREDLPTSSVMGKIEDSKKFKEDRQFSMQHQEKVIEMQKTQQAQNKSIQADIASLGQEFGVLDAMSKSMKFSDNIKSPDTSPDVSQKTPSISF</sequence>
<organism evidence="2 3">
    <name type="scientific">Candidatus Jidaibacter acanthamoebae</name>
    <dbReference type="NCBI Taxonomy" id="86105"/>
    <lineage>
        <taxon>Bacteria</taxon>
        <taxon>Pseudomonadati</taxon>
        <taxon>Pseudomonadota</taxon>
        <taxon>Alphaproteobacteria</taxon>
        <taxon>Rickettsiales</taxon>
        <taxon>Candidatus Midichloriaceae</taxon>
        <taxon>Candidatus Jidaibacter</taxon>
    </lineage>
</organism>
<dbReference type="STRING" id="86105.NF27_DP01610"/>
<protein>
    <submittedName>
        <fullName evidence="2">Uncharacterized protein</fullName>
    </submittedName>
</protein>
<dbReference type="RefSeq" id="WP_039455882.1">
    <property type="nucleotide sequence ID" value="NZ_JSWE01000092.1"/>
</dbReference>